<organism evidence="4 5">
    <name type="scientific">Nitrospira japonica</name>
    <dbReference type="NCBI Taxonomy" id="1325564"/>
    <lineage>
        <taxon>Bacteria</taxon>
        <taxon>Pseudomonadati</taxon>
        <taxon>Nitrospirota</taxon>
        <taxon>Nitrospiria</taxon>
        <taxon>Nitrospirales</taxon>
        <taxon>Nitrospiraceae</taxon>
        <taxon>Nitrospira</taxon>
    </lineage>
</organism>
<dbReference type="GO" id="GO:0005524">
    <property type="term" value="F:ATP binding"/>
    <property type="evidence" value="ECO:0007669"/>
    <property type="project" value="UniProtKB-KW"/>
</dbReference>
<protein>
    <submittedName>
        <fullName evidence="4">Uncharacterized ABC transporter ATP-binding protein YbhF</fullName>
    </submittedName>
</protein>
<dbReference type="PROSITE" id="PS50893">
    <property type="entry name" value="ABC_TRANSPORTER_2"/>
    <property type="match status" value="2"/>
</dbReference>
<evidence type="ECO:0000259" key="3">
    <source>
        <dbReference type="PROSITE" id="PS50893"/>
    </source>
</evidence>
<evidence type="ECO:0000256" key="2">
    <source>
        <dbReference type="ARBA" id="ARBA00022840"/>
    </source>
</evidence>
<dbReference type="GO" id="GO:0016887">
    <property type="term" value="F:ATP hydrolysis activity"/>
    <property type="evidence" value="ECO:0007669"/>
    <property type="project" value="InterPro"/>
</dbReference>
<dbReference type="PANTHER" id="PTHR43038">
    <property type="entry name" value="ATP-BINDING CASSETTE, SUB-FAMILY H, MEMBER 1"/>
    <property type="match status" value="1"/>
</dbReference>
<dbReference type="RefSeq" id="WP_080885839.1">
    <property type="nucleotide sequence ID" value="NZ_LT828648.1"/>
</dbReference>
<dbReference type="InterPro" id="IPR003593">
    <property type="entry name" value="AAA+_ATPase"/>
</dbReference>
<dbReference type="PROSITE" id="PS00211">
    <property type="entry name" value="ABC_TRANSPORTER_1"/>
    <property type="match status" value="1"/>
</dbReference>
<sequence>MEETVPRCDAPIVRVSGFVKRYRRHEAVSGVELTVRKGEIYGLIGPDGAGKSSLMKAIAGVLSYESGSVEVFGVTVDSERAAEAVKPHLGFLPQGLGLNLYPELTVEENIDFFARVRLASEERLREDKARLLAMTRLDRFRDRATKHLSGGMKQKLALICTLIHGPELAILDEPTTGVDPVSRRDFWAILAEWLEAKGMTALVSTAYMDEAIRFHRLSFMSKGRMLTAGSPSEIRSLAKGLVVTFESNPQSDAVERLKTRYSQVETLGSSIHVFAPETEAPAALAEIKKTLGELPIEHVHIDDPELEDVVVSLLLRERNDQPDAQAALREGFATGQFDGLAIEARELVRDFGDFRAVDQVSFAVKAGEIFGLLGANGAGKTTVIKMLTGILPPTGGQGWVAGADMRQAGGAIKERIGYMSQAFSLYLDLTVVENIRLFAGIYGLNRKDTNQRMAWIIDMAGLSGYEFDRTGGLPMGVRQRLALGCALVHQPRVLFLDEPTSGVDPIGRRRFWKILSHLVRTEAVAILITTHYMSEAEHCDRLGLMYAGRLVAEGSPAELKRQLVQETGPLLEITTDQPGHALAQLTKRGLSNMTWAGSRIHLLSHDPVQDEARIRTALADCGIAVQGIRTKQPSLEDVFVSRVRALEQAASEAR</sequence>
<accession>A0A1W1I2P4</accession>
<feature type="domain" description="ABC transporter" evidence="3">
    <location>
        <begin position="13"/>
        <end position="247"/>
    </location>
</feature>
<dbReference type="SMART" id="SM00382">
    <property type="entry name" value="AAA"/>
    <property type="match status" value="2"/>
</dbReference>
<name>A0A1W1I2P4_9BACT</name>
<dbReference type="Pfam" id="PF00005">
    <property type="entry name" value="ABC_tran"/>
    <property type="match status" value="2"/>
</dbReference>
<evidence type="ECO:0000313" key="4">
    <source>
        <dbReference type="EMBL" id="SLM47277.1"/>
    </source>
</evidence>
<gene>
    <name evidence="4" type="primary">ybhF</name>
    <name evidence="4" type="ORF">NSJP_1105</name>
</gene>
<dbReference type="Proteomes" id="UP000192042">
    <property type="component" value="Chromosome I"/>
</dbReference>
<keyword evidence="5" id="KW-1185">Reference proteome</keyword>
<dbReference type="PANTHER" id="PTHR43038:SF3">
    <property type="entry name" value="ABC TRANSPORTER G FAMILY MEMBER 20 ISOFORM X1"/>
    <property type="match status" value="1"/>
</dbReference>
<dbReference type="EMBL" id="LT828648">
    <property type="protein sequence ID" value="SLM47277.1"/>
    <property type="molecule type" value="Genomic_DNA"/>
</dbReference>
<dbReference type="STRING" id="1325564.NSJP_1105"/>
<dbReference type="CDD" id="cd03230">
    <property type="entry name" value="ABC_DR_subfamily_A"/>
    <property type="match status" value="1"/>
</dbReference>
<dbReference type="SUPFAM" id="SSF52540">
    <property type="entry name" value="P-loop containing nucleoside triphosphate hydrolases"/>
    <property type="match status" value="2"/>
</dbReference>
<feature type="domain" description="ABC transporter" evidence="3">
    <location>
        <begin position="342"/>
        <end position="572"/>
    </location>
</feature>
<reference evidence="4 5" key="1">
    <citation type="submission" date="2017-03" db="EMBL/GenBank/DDBJ databases">
        <authorList>
            <person name="Afonso C.L."/>
            <person name="Miller P.J."/>
            <person name="Scott M.A."/>
            <person name="Spackman E."/>
            <person name="Goraichik I."/>
            <person name="Dimitrov K.M."/>
            <person name="Suarez D.L."/>
            <person name="Swayne D.E."/>
        </authorList>
    </citation>
    <scope>NUCLEOTIDE SEQUENCE [LARGE SCALE GENOMIC DNA]</scope>
    <source>
        <strain evidence="4">Genome sequencing of Nitrospira japonica strain NJ11</strain>
    </source>
</reference>
<dbReference type="OrthoDB" id="9776369at2"/>
<dbReference type="InterPro" id="IPR027417">
    <property type="entry name" value="P-loop_NTPase"/>
</dbReference>
<dbReference type="InterPro" id="IPR003439">
    <property type="entry name" value="ABC_transporter-like_ATP-bd"/>
</dbReference>
<evidence type="ECO:0000256" key="1">
    <source>
        <dbReference type="ARBA" id="ARBA00022741"/>
    </source>
</evidence>
<dbReference type="KEGG" id="nja:NSJP_1105"/>
<dbReference type="Gene3D" id="3.40.50.300">
    <property type="entry name" value="P-loop containing nucleotide triphosphate hydrolases"/>
    <property type="match status" value="2"/>
</dbReference>
<dbReference type="InterPro" id="IPR017871">
    <property type="entry name" value="ABC_transporter-like_CS"/>
</dbReference>
<dbReference type="AlphaFoldDB" id="A0A1W1I2P4"/>
<keyword evidence="1" id="KW-0547">Nucleotide-binding</keyword>
<evidence type="ECO:0000313" key="5">
    <source>
        <dbReference type="Proteomes" id="UP000192042"/>
    </source>
</evidence>
<keyword evidence="2 4" id="KW-0067">ATP-binding</keyword>
<proteinExistence type="predicted"/>